<dbReference type="RefSeq" id="WP_252471355.1">
    <property type="nucleotide sequence ID" value="NZ_JAMHFY010000021.1"/>
</dbReference>
<feature type="chain" id="PRO_5046077194" evidence="1">
    <location>
        <begin position="23"/>
        <end position="74"/>
    </location>
</feature>
<organism evidence="2 3">
    <name type="scientific">Desulfosporosinus nitroreducens</name>
    <dbReference type="NCBI Taxonomy" id="2018668"/>
    <lineage>
        <taxon>Bacteria</taxon>
        <taxon>Bacillati</taxon>
        <taxon>Bacillota</taxon>
        <taxon>Clostridia</taxon>
        <taxon>Eubacteriales</taxon>
        <taxon>Desulfitobacteriaceae</taxon>
        <taxon>Desulfosporosinus</taxon>
    </lineage>
</organism>
<evidence type="ECO:0000256" key="1">
    <source>
        <dbReference type="SAM" id="SignalP"/>
    </source>
</evidence>
<accession>A0ABT8QUV8</accession>
<evidence type="ECO:0000313" key="2">
    <source>
        <dbReference type="EMBL" id="MDO0824339.1"/>
    </source>
</evidence>
<keyword evidence="1" id="KW-0732">Signal</keyword>
<name>A0ABT8QUV8_9FIRM</name>
<sequence length="74" mass="8374">MMIGLILLVVIAYYIFSPSSSGASCCTGHQSQVNTSLDILNERYALGEIQREEYLERKQELSGQKQYVSIKKDK</sequence>
<gene>
    <name evidence="2" type="ORF">M8H41_15960</name>
</gene>
<keyword evidence="3" id="KW-1185">Reference proteome</keyword>
<comment type="caution">
    <text evidence="2">The sequence shown here is derived from an EMBL/GenBank/DDBJ whole genome shotgun (WGS) entry which is preliminary data.</text>
</comment>
<protein>
    <submittedName>
        <fullName evidence="2">SHOCT domain-containing protein</fullName>
    </submittedName>
</protein>
<dbReference type="Proteomes" id="UP001176021">
    <property type="component" value="Unassembled WGS sequence"/>
</dbReference>
<dbReference type="EMBL" id="JAMJEV010000013">
    <property type="protein sequence ID" value="MDO0824339.1"/>
    <property type="molecule type" value="Genomic_DNA"/>
</dbReference>
<proteinExistence type="predicted"/>
<evidence type="ECO:0000313" key="3">
    <source>
        <dbReference type="Proteomes" id="UP001176021"/>
    </source>
</evidence>
<reference evidence="2" key="1">
    <citation type="submission" date="2022-05" db="EMBL/GenBank/DDBJ databases">
        <title>Expanded diversity of anoxic marine methylotrophy in a Black Sea sulfate reducing microorganism.</title>
        <authorList>
            <person name="Fischer P.Q."/>
            <person name="Stams A.J.M."/>
            <person name="Villanueva L."/>
            <person name="Sousa D.Z."/>
        </authorList>
    </citation>
    <scope>NUCLEOTIDE SEQUENCE</scope>
    <source>
        <strain evidence="2">P130</strain>
    </source>
</reference>
<feature type="signal peptide" evidence="1">
    <location>
        <begin position="1"/>
        <end position="22"/>
    </location>
</feature>